<keyword evidence="7" id="KW-0472">Membrane</keyword>
<evidence type="ECO:0000256" key="4">
    <source>
        <dbReference type="ARBA" id="ARBA00032089"/>
    </source>
</evidence>
<evidence type="ECO:0000313" key="10">
    <source>
        <dbReference type="Proteomes" id="UP000244932"/>
    </source>
</evidence>
<comment type="function">
    <text evidence="5">Involved in formation and maintenance of cell shape.</text>
</comment>
<evidence type="ECO:0000259" key="8">
    <source>
        <dbReference type="Pfam" id="PF04085"/>
    </source>
</evidence>
<accession>A0A2R8A7I2</accession>
<dbReference type="AlphaFoldDB" id="A0A2R8A7I2"/>
<keyword evidence="7" id="KW-0812">Transmembrane</keyword>
<dbReference type="InterPro" id="IPR042175">
    <property type="entry name" value="Cell/Rod_MreC_2"/>
</dbReference>
<evidence type="ECO:0000256" key="1">
    <source>
        <dbReference type="ARBA" id="ARBA00009369"/>
    </source>
</evidence>
<sequence>MAGLNGQEASALWRTTRQIVLGAIILISIVLFALWRIDNPRVERLRMSLADAVLPSLEWTARPIARVTQMAQDFESYVRVYEQNEELRRELQAMEGWREQARQLEQRNARLRALNNVRLSPQTTYVTGEIMADGGGPFSRSGLLNIGSLNGVQDGSAALDGLGLVGRISGVGETTSRAIFLTDLNSRVPVIVQPSGLRGIVAGDNSAAPRLDFLSDPEQVRPGDRIITSGDGLVLPPDLLVGQVIVAANGQLRVRPAADYQRLRFVRVLNYRPPEAINQPGGLIAAEQFFFGEEPGE</sequence>
<dbReference type="PIRSF" id="PIRSF038471">
    <property type="entry name" value="MreC"/>
    <property type="match status" value="1"/>
</dbReference>
<proteinExistence type="inferred from homology"/>
<dbReference type="InterPro" id="IPR055342">
    <property type="entry name" value="MreC_beta-barrel_core"/>
</dbReference>
<evidence type="ECO:0000313" key="9">
    <source>
        <dbReference type="EMBL" id="SPF28199.1"/>
    </source>
</evidence>
<feature type="domain" description="Rod shape-determining protein MreC beta-barrel core" evidence="8">
    <location>
        <begin position="131"/>
        <end position="269"/>
    </location>
</feature>
<dbReference type="InterPro" id="IPR042177">
    <property type="entry name" value="Cell/Rod_1"/>
</dbReference>
<dbReference type="OrthoDB" id="8478127at2"/>
<evidence type="ECO:0000256" key="2">
    <source>
        <dbReference type="ARBA" id="ARBA00013855"/>
    </source>
</evidence>
<protein>
    <recommendedName>
        <fullName evidence="2 5">Cell shape-determining protein MreC</fullName>
    </recommendedName>
    <alternativeName>
        <fullName evidence="4 5">Cell shape protein MreC</fullName>
    </alternativeName>
</protein>
<evidence type="ECO:0000256" key="3">
    <source>
        <dbReference type="ARBA" id="ARBA00022960"/>
    </source>
</evidence>
<dbReference type="InterPro" id="IPR007221">
    <property type="entry name" value="MreC"/>
</dbReference>
<reference evidence="9 10" key="1">
    <citation type="submission" date="2018-03" db="EMBL/GenBank/DDBJ databases">
        <authorList>
            <person name="Keele B.F."/>
        </authorList>
    </citation>
    <scope>NUCLEOTIDE SEQUENCE [LARGE SCALE GENOMIC DNA]</scope>
    <source>
        <strain evidence="9 10">CeCT 8812</strain>
    </source>
</reference>
<gene>
    <name evidence="9" type="primary">mreC</name>
    <name evidence="9" type="ORF">POI8812_00497</name>
</gene>
<dbReference type="Pfam" id="PF04085">
    <property type="entry name" value="MreC"/>
    <property type="match status" value="1"/>
</dbReference>
<dbReference type="GO" id="GO:0005886">
    <property type="term" value="C:plasma membrane"/>
    <property type="evidence" value="ECO:0007669"/>
    <property type="project" value="TreeGrafter"/>
</dbReference>
<organism evidence="9 10">
    <name type="scientific">Pontivivens insulae</name>
    <dbReference type="NCBI Taxonomy" id="1639689"/>
    <lineage>
        <taxon>Bacteria</taxon>
        <taxon>Pseudomonadati</taxon>
        <taxon>Pseudomonadota</taxon>
        <taxon>Alphaproteobacteria</taxon>
        <taxon>Rhodobacterales</taxon>
        <taxon>Paracoccaceae</taxon>
        <taxon>Pontivivens</taxon>
    </lineage>
</organism>
<dbReference type="Gene3D" id="2.40.10.340">
    <property type="entry name" value="Rod shape-determining protein MreC, domain 1"/>
    <property type="match status" value="1"/>
</dbReference>
<dbReference type="Gene3D" id="2.40.10.350">
    <property type="entry name" value="Rod shape-determining protein MreC, domain 2"/>
    <property type="match status" value="1"/>
</dbReference>
<dbReference type="Proteomes" id="UP000244932">
    <property type="component" value="Unassembled WGS sequence"/>
</dbReference>
<evidence type="ECO:0000256" key="5">
    <source>
        <dbReference type="PIRNR" id="PIRNR038471"/>
    </source>
</evidence>
<keyword evidence="6" id="KW-0175">Coiled coil</keyword>
<evidence type="ECO:0000256" key="7">
    <source>
        <dbReference type="SAM" id="Phobius"/>
    </source>
</evidence>
<keyword evidence="10" id="KW-1185">Reference proteome</keyword>
<keyword evidence="3 5" id="KW-0133">Cell shape</keyword>
<dbReference type="PANTHER" id="PTHR34138">
    <property type="entry name" value="CELL SHAPE-DETERMINING PROTEIN MREC"/>
    <property type="match status" value="1"/>
</dbReference>
<dbReference type="RefSeq" id="WP_108780927.1">
    <property type="nucleotide sequence ID" value="NZ_OMKW01000001.1"/>
</dbReference>
<evidence type="ECO:0000256" key="6">
    <source>
        <dbReference type="SAM" id="Coils"/>
    </source>
</evidence>
<dbReference type="EMBL" id="OMKW01000001">
    <property type="protein sequence ID" value="SPF28199.1"/>
    <property type="molecule type" value="Genomic_DNA"/>
</dbReference>
<keyword evidence="7" id="KW-1133">Transmembrane helix</keyword>
<dbReference type="GO" id="GO:0008360">
    <property type="term" value="P:regulation of cell shape"/>
    <property type="evidence" value="ECO:0007669"/>
    <property type="project" value="UniProtKB-KW"/>
</dbReference>
<comment type="similarity">
    <text evidence="1 5">Belongs to the MreC family.</text>
</comment>
<feature type="transmembrane region" description="Helical" evidence="7">
    <location>
        <begin position="19"/>
        <end position="37"/>
    </location>
</feature>
<feature type="coiled-coil region" evidence="6">
    <location>
        <begin position="84"/>
        <end position="114"/>
    </location>
</feature>
<dbReference type="PANTHER" id="PTHR34138:SF1">
    <property type="entry name" value="CELL SHAPE-DETERMINING PROTEIN MREC"/>
    <property type="match status" value="1"/>
</dbReference>
<name>A0A2R8A7I2_9RHOB</name>